<dbReference type="InterPro" id="IPR004143">
    <property type="entry name" value="BPL_LPL_catalytic"/>
</dbReference>
<organism evidence="3 4">
    <name type="scientific">Desulfobaculum bizertense DSM 18034</name>
    <dbReference type="NCBI Taxonomy" id="1121442"/>
    <lineage>
        <taxon>Bacteria</taxon>
        <taxon>Pseudomonadati</taxon>
        <taxon>Thermodesulfobacteriota</taxon>
        <taxon>Desulfovibrionia</taxon>
        <taxon>Desulfovibrionales</taxon>
        <taxon>Desulfovibrionaceae</taxon>
        <taxon>Desulfobaculum</taxon>
    </lineage>
</organism>
<dbReference type="CDD" id="cd16442">
    <property type="entry name" value="BPL"/>
    <property type="match status" value="1"/>
</dbReference>
<protein>
    <submittedName>
        <fullName evidence="3">BirA family transcriptional regulator, biotin operon repressor / biotin-[acetyl-CoA-carboxylase] ligase</fullName>
    </submittedName>
</protein>
<evidence type="ECO:0000259" key="2">
    <source>
        <dbReference type="PROSITE" id="PS51733"/>
    </source>
</evidence>
<dbReference type="OrthoDB" id="9807064at2"/>
<keyword evidence="4" id="KW-1185">Reference proteome</keyword>
<dbReference type="GO" id="GO:0004077">
    <property type="term" value="F:biotin--[biotin carboxyl-carrier protein] ligase activity"/>
    <property type="evidence" value="ECO:0007669"/>
    <property type="project" value="InterPro"/>
</dbReference>
<dbReference type="PROSITE" id="PS51733">
    <property type="entry name" value="BPL_LPL_CATALYTIC"/>
    <property type="match status" value="1"/>
</dbReference>
<dbReference type="Pfam" id="PF03099">
    <property type="entry name" value="BPL_LplA_LipB"/>
    <property type="match status" value="1"/>
</dbReference>
<feature type="domain" description="BPL/LPL catalytic" evidence="2">
    <location>
        <begin position="56"/>
        <end position="231"/>
    </location>
</feature>
<evidence type="ECO:0000313" key="3">
    <source>
        <dbReference type="EMBL" id="SKA70944.1"/>
    </source>
</evidence>
<dbReference type="EMBL" id="FUYA01000004">
    <property type="protein sequence ID" value="SKA70944.1"/>
    <property type="molecule type" value="Genomic_DNA"/>
</dbReference>
<keyword evidence="1 3" id="KW-0436">Ligase</keyword>
<evidence type="ECO:0000256" key="1">
    <source>
        <dbReference type="ARBA" id="ARBA00022598"/>
    </source>
</evidence>
<dbReference type="SUPFAM" id="SSF55681">
    <property type="entry name" value="Class II aaRS and biotin synthetases"/>
    <property type="match status" value="1"/>
</dbReference>
<dbReference type="InterPro" id="IPR045864">
    <property type="entry name" value="aa-tRNA-synth_II/BPL/LPL"/>
</dbReference>
<gene>
    <name evidence="3" type="ORF">SAMN02745702_01373</name>
</gene>
<sequence>MSNCPEIFLYEGEQEKDIEKLTLEELSAIHPVWKTDCEKFAPWKSDSHGVWYAKAQEGAPVIVSAQCNSSLDLVKSFAEQGRLPEWGAVLAVSQRSGRGQLRRHWVSPVGNIYAAWYLPRFAPEWDAVLPLVLGVLCAETFKEYGIPVQVKWPNDLLVYGKKIGGILIEERGEKVYAGIGINLVSAPEDAEIRESWSPKALSLQKYDGVPGPLSVWLQLVNRAECWYKSTFCSPEVRNFLEYASQNMAYMEQEVLVHDSNGEYRATVLGLAEDGGLILLRSGKRHVLYTGSISPA</sequence>
<name>A0A1T4W0Y1_9BACT</name>
<reference evidence="3 4" key="1">
    <citation type="submission" date="2017-02" db="EMBL/GenBank/DDBJ databases">
        <authorList>
            <person name="Peterson S.W."/>
        </authorList>
    </citation>
    <scope>NUCLEOTIDE SEQUENCE [LARGE SCALE GENOMIC DNA]</scope>
    <source>
        <strain evidence="3 4">DSM 18034</strain>
    </source>
</reference>
<dbReference type="NCBIfam" id="TIGR00121">
    <property type="entry name" value="birA_ligase"/>
    <property type="match status" value="1"/>
</dbReference>
<accession>A0A1T4W0Y1</accession>
<dbReference type="PANTHER" id="PTHR12835">
    <property type="entry name" value="BIOTIN PROTEIN LIGASE"/>
    <property type="match status" value="1"/>
</dbReference>
<dbReference type="InterPro" id="IPR004408">
    <property type="entry name" value="Biotin_CoA_COase_ligase"/>
</dbReference>
<proteinExistence type="predicted"/>
<dbReference type="AlphaFoldDB" id="A0A1T4W0Y1"/>
<dbReference type="GO" id="GO:0005737">
    <property type="term" value="C:cytoplasm"/>
    <property type="evidence" value="ECO:0007669"/>
    <property type="project" value="TreeGrafter"/>
</dbReference>
<evidence type="ECO:0000313" key="4">
    <source>
        <dbReference type="Proteomes" id="UP000189733"/>
    </source>
</evidence>
<dbReference type="STRING" id="1121442.SAMN02745702_01373"/>
<dbReference type="Proteomes" id="UP000189733">
    <property type="component" value="Unassembled WGS sequence"/>
</dbReference>
<dbReference type="RefSeq" id="WP_078684671.1">
    <property type="nucleotide sequence ID" value="NZ_FUYA01000004.1"/>
</dbReference>
<dbReference type="Gene3D" id="3.30.930.10">
    <property type="entry name" value="Bira Bifunctional Protein, Domain 2"/>
    <property type="match status" value="1"/>
</dbReference>
<dbReference type="PANTHER" id="PTHR12835:SF5">
    <property type="entry name" value="BIOTIN--PROTEIN LIGASE"/>
    <property type="match status" value="1"/>
</dbReference>